<sequence length="236" mass="25809">MNSDTTLPPDEERERLAGEYVLGTLDAEERRRVELALATDALLAAAVARWEARLQPLAERVPPVEPGANLWPRIERSLREADTRVVIRRESLWQRLALWQGLSAAGLAASLVLAVLLLLRPVPTPSYLVVLAAPSDRTPGWVIQTASAHDLQLIPLGRDAVPSGKTLQFWTKADAWQSPVSLGLVQPGRTLQVPLDRLPPLEANQLFELTLEDQGGSPTGRPTGPIQFIGRAVKVL</sequence>
<dbReference type="PANTHER" id="PTHR37461:SF1">
    <property type="entry name" value="ANTI-SIGMA-K FACTOR RSKA"/>
    <property type="match status" value="1"/>
</dbReference>
<keyword evidence="1" id="KW-1133">Transmembrane helix</keyword>
<evidence type="ECO:0000259" key="2">
    <source>
        <dbReference type="Pfam" id="PF10099"/>
    </source>
</evidence>
<dbReference type="EMBL" id="CP013987">
    <property type="protein sequence ID" value="ALZ83108.1"/>
    <property type="molecule type" value="Genomic_DNA"/>
</dbReference>
<name>A0A0U4WVB3_9PSED</name>
<evidence type="ECO:0000313" key="4">
    <source>
        <dbReference type="Proteomes" id="UP000064137"/>
    </source>
</evidence>
<dbReference type="OrthoDB" id="5298046at2"/>
<dbReference type="GO" id="GO:0016989">
    <property type="term" value="F:sigma factor antagonist activity"/>
    <property type="evidence" value="ECO:0007669"/>
    <property type="project" value="TreeGrafter"/>
</dbReference>
<evidence type="ECO:0000313" key="3">
    <source>
        <dbReference type="EMBL" id="ALZ83108.1"/>
    </source>
</evidence>
<dbReference type="GO" id="GO:0006417">
    <property type="term" value="P:regulation of translation"/>
    <property type="evidence" value="ECO:0007669"/>
    <property type="project" value="TreeGrafter"/>
</dbReference>
<dbReference type="InterPro" id="IPR051474">
    <property type="entry name" value="Anti-sigma-K/W_factor"/>
</dbReference>
<keyword evidence="1" id="KW-0812">Transmembrane</keyword>
<dbReference type="Pfam" id="PF10099">
    <property type="entry name" value="RskA_C"/>
    <property type="match status" value="1"/>
</dbReference>
<dbReference type="PANTHER" id="PTHR37461">
    <property type="entry name" value="ANTI-SIGMA-K FACTOR RSKA"/>
    <property type="match status" value="1"/>
</dbReference>
<keyword evidence="1" id="KW-0472">Membrane</keyword>
<dbReference type="GO" id="GO:0005886">
    <property type="term" value="C:plasma membrane"/>
    <property type="evidence" value="ECO:0007669"/>
    <property type="project" value="InterPro"/>
</dbReference>
<protein>
    <submittedName>
        <fullName evidence="3">RNA polymerase subunit sigma-70</fullName>
    </submittedName>
</protein>
<dbReference type="AlphaFoldDB" id="A0A0U4WVB3"/>
<dbReference type="InterPro" id="IPR018764">
    <property type="entry name" value="RskA_C"/>
</dbReference>
<dbReference type="KEGG" id="por:APT59_02420"/>
<proteinExistence type="predicted"/>
<dbReference type="Proteomes" id="UP000064137">
    <property type="component" value="Chromosome"/>
</dbReference>
<reference evidence="3 4" key="1">
    <citation type="submission" date="2016-01" db="EMBL/GenBank/DDBJ databases">
        <title>Annotation of Pseudomonas oryzihabitans USDA-ARS-USMARC-56511.</title>
        <authorList>
            <person name="Harhay G.P."/>
            <person name="Harhay D.M."/>
            <person name="Smith T.P.L."/>
            <person name="Bono J.L."/>
            <person name="Heaton M.P."/>
            <person name="Clawson M.L."/>
            <person name="Chitko-Mckown C.G."/>
            <person name="Capik S.F."/>
            <person name="DeDonder K.D."/>
            <person name="Apley M.D."/>
            <person name="Lubbers B.V."/>
            <person name="White B.J."/>
            <person name="Larson R.L."/>
        </authorList>
    </citation>
    <scope>NUCLEOTIDE SEQUENCE [LARGE SCALE GENOMIC DNA]</scope>
    <source>
        <strain evidence="3 4">USDA-ARS-USMARC-56511</strain>
    </source>
</reference>
<feature type="domain" description="Anti-sigma K factor RskA C-terminal" evidence="2">
    <location>
        <begin position="105"/>
        <end position="226"/>
    </location>
</feature>
<gene>
    <name evidence="3" type="ORF">APT59_02420</name>
</gene>
<dbReference type="RefSeq" id="WP_059313385.1">
    <property type="nucleotide sequence ID" value="NZ_CP013987.1"/>
</dbReference>
<organism evidence="3 4">
    <name type="scientific">Pseudomonas oryzihabitans</name>
    <dbReference type="NCBI Taxonomy" id="47885"/>
    <lineage>
        <taxon>Bacteria</taxon>
        <taxon>Pseudomonadati</taxon>
        <taxon>Pseudomonadota</taxon>
        <taxon>Gammaproteobacteria</taxon>
        <taxon>Pseudomonadales</taxon>
        <taxon>Pseudomonadaceae</taxon>
        <taxon>Pseudomonas</taxon>
    </lineage>
</organism>
<feature type="transmembrane region" description="Helical" evidence="1">
    <location>
        <begin position="96"/>
        <end position="119"/>
    </location>
</feature>
<evidence type="ECO:0000256" key="1">
    <source>
        <dbReference type="SAM" id="Phobius"/>
    </source>
</evidence>
<accession>A0A0U4WVB3</accession>